<dbReference type="Gene3D" id="1.10.510.10">
    <property type="entry name" value="Transferase(Phosphotransferase) domain 1"/>
    <property type="match status" value="1"/>
</dbReference>
<organism evidence="11 12">
    <name type="scientific">Quercus rubra</name>
    <name type="common">Northern red oak</name>
    <name type="synonym">Quercus borealis</name>
    <dbReference type="NCBI Taxonomy" id="3512"/>
    <lineage>
        <taxon>Eukaryota</taxon>
        <taxon>Viridiplantae</taxon>
        <taxon>Streptophyta</taxon>
        <taxon>Embryophyta</taxon>
        <taxon>Tracheophyta</taxon>
        <taxon>Spermatophyta</taxon>
        <taxon>Magnoliopsida</taxon>
        <taxon>eudicotyledons</taxon>
        <taxon>Gunneridae</taxon>
        <taxon>Pentapetalae</taxon>
        <taxon>rosids</taxon>
        <taxon>fabids</taxon>
        <taxon>Fagales</taxon>
        <taxon>Fagaceae</taxon>
        <taxon>Quercus</taxon>
    </lineage>
</organism>
<keyword evidence="6" id="KW-0245">EGF-like domain</keyword>
<keyword evidence="3" id="KW-0547">Nucleotide-binding</keyword>
<dbReference type="Pfam" id="PF00069">
    <property type="entry name" value="Pkinase"/>
    <property type="match status" value="1"/>
</dbReference>
<gene>
    <name evidence="11" type="ORF">RGQ29_019972</name>
</gene>
<proteinExistence type="predicted"/>
<feature type="signal peptide" evidence="8">
    <location>
        <begin position="1"/>
        <end position="17"/>
    </location>
</feature>
<evidence type="ECO:0000256" key="7">
    <source>
        <dbReference type="SAM" id="Phobius"/>
    </source>
</evidence>
<dbReference type="PROSITE" id="PS01187">
    <property type="entry name" value="EGF_CA"/>
    <property type="match status" value="1"/>
</dbReference>
<evidence type="ECO:0000256" key="8">
    <source>
        <dbReference type="SAM" id="SignalP"/>
    </source>
</evidence>
<evidence type="ECO:0000313" key="12">
    <source>
        <dbReference type="Proteomes" id="UP001324115"/>
    </source>
</evidence>
<feature type="disulfide bond" evidence="6">
    <location>
        <begin position="271"/>
        <end position="281"/>
    </location>
</feature>
<dbReference type="SUPFAM" id="SSF57196">
    <property type="entry name" value="EGF/Laminin"/>
    <property type="match status" value="1"/>
</dbReference>
<feature type="transmembrane region" description="Helical" evidence="7">
    <location>
        <begin position="309"/>
        <end position="327"/>
    </location>
</feature>
<dbReference type="PANTHER" id="PTHR27005">
    <property type="entry name" value="WALL-ASSOCIATED RECEPTOR KINASE-LIKE 21"/>
    <property type="match status" value="1"/>
</dbReference>
<dbReference type="GO" id="GO:0007166">
    <property type="term" value="P:cell surface receptor signaling pathway"/>
    <property type="evidence" value="ECO:0007669"/>
    <property type="project" value="InterPro"/>
</dbReference>
<feature type="transmembrane region" description="Helical" evidence="7">
    <location>
        <begin position="372"/>
        <end position="395"/>
    </location>
</feature>
<evidence type="ECO:0000259" key="10">
    <source>
        <dbReference type="PROSITE" id="PS50026"/>
    </source>
</evidence>
<feature type="chain" id="PRO_5042835487" evidence="8">
    <location>
        <begin position="18"/>
        <end position="619"/>
    </location>
</feature>
<sequence>MQVIIIGLIIILAGTEASSCMNHCGPLQIPYPFGTSEGCSLDESVILSCNYTFGSHKLFLGRNAVLSISLDGEIRVSTPIAITCYNQSGVSASRIPSELISSRFPISFKKNKFIAIGCDIIGFFNGSIFSLEKSYVSGCISTYISIENIFNRTCSGSGCCQSSIPPGLGNIGLILLSSDNHSNVLHFNPCDAAFVIEEKSFNSETVPTVLDWAVGNKTCLEAQKNLTNYACKAEHSERHNSNNGPGYLCKCSKGFQGNPFIFHGCQNINECLSLNPCNKICQNFLGGFKCACPKGFKGDGMKNGMGCTLIQSVLFSIQAFWSNVFILPKKVIKAIEQKLASFLLAIIFQGLYAANWDLVLLFIIYGVLGMQLFFMAICVGLLVLLVGGSLAFWGLKKRKFIKLKQKFFKKNGGLLLGSNAKTFTAEDLKKATNNYHPTRVIGQGGSGVVYKGILQNNQIVAEFINEISPLTTIIHKNIVRLLGFCLETEVPLLVYEYISNGTLFDQIHVQNSLLSWEKRMKIALETANGLAYLHFKTEVPILHRDIKSSKVLLDNNFTAKIADFGASRLKPIDQTHLTTLVQGTLGYLDPEYFHTSQKTYNEEEGDLLIPHHGSINNTY</sequence>
<keyword evidence="8" id="KW-0732">Signal</keyword>
<feature type="domain" description="Protein kinase" evidence="9">
    <location>
        <begin position="435"/>
        <end position="619"/>
    </location>
</feature>
<evidence type="ECO:0000256" key="4">
    <source>
        <dbReference type="ARBA" id="ARBA00022840"/>
    </source>
</evidence>
<dbReference type="GO" id="GO:0005524">
    <property type="term" value="F:ATP binding"/>
    <property type="evidence" value="ECO:0007669"/>
    <property type="project" value="UniProtKB-KW"/>
</dbReference>
<keyword evidence="1" id="KW-0418">Kinase</keyword>
<keyword evidence="5 6" id="KW-1015">Disulfide bond</keyword>
<keyword evidence="2" id="KW-0808">Transferase</keyword>
<comment type="caution">
    <text evidence="11">The sequence shown here is derived from an EMBL/GenBank/DDBJ whole genome shotgun (WGS) entry which is preliminary data.</text>
</comment>
<keyword evidence="4" id="KW-0067">ATP-binding</keyword>
<keyword evidence="1" id="KW-0723">Serine/threonine-protein kinase</keyword>
<evidence type="ECO:0000256" key="6">
    <source>
        <dbReference type="PROSITE-ProRule" id="PRU00076"/>
    </source>
</evidence>
<dbReference type="GO" id="GO:0005509">
    <property type="term" value="F:calcium ion binding"/>
    <property type="evidence" value="ECO:0007669"/>
    <property type="project" value="InterPro"/>
</dbReference>
<evidence type="ECO:0000313" key="11">
    <source>
        <dbReference type="EMBL" id="KAK4589192.1"/>
    </source>
</evidence>
<keyword evidence="7" id="KW-0812">Transmembrane</keyword>
<dbReference type="PROSITE" id="PS50011">
    <property type="entry name" value="PROTEIN_KINASE_DOM"/>
    <property type="match status" value="1"/>
</dbReference>
<dbReference type="AlphaFoldDB" id="A0AAN7F9L3"/>
<keyword evidence="7" id="KW-1133">Transmembrane helix</keyword>
<dbReference type="InterPro" id="IPR000742">
    <property type="entry name" value="EGF"/>
</dbReference>
<evidence type="ECO:0000256" key="2">
    <source>
        <dbReference type="ARBA" id="ARBA00022679"/>
    </source>
</evidence>
<accession>A0AAN7F9L3</accession>
<dbReference type="GO" id="GO:0004674">
    <property type="term" value="F:protein serine/threonine kinase activity"/>
    <property type="evidence" value="ECO:0007669"/>
    <property type="project" value="UniProtKB-KW"/>
</dbReference>
<keyword evidence="12" id="KW-1185">Reference proteome</keyword>
<feature type="transmembrane region" description="Helical" evidence="7">
    <location>
        <begin position="339"/>
        <end position="366"/>
    </location>
</feature>
<dbReference type="EMBL" id="JAXUIC010000005">
    <property type="protein sequence ID" value="KAK4589192.1"/>
    <property type="molecule type" value="Genomic_DNA"/>
</dbReference>
<dbReference type="PROSITE" id="PS00010">
    <property type="entry name" value="ASX_HYDROXYL"/>
    <property type="match status" value="1"/>
</dbReference>
<evidence type="ECO:0000259" key="9">
    <source>
        <dbReference type="PROSITE" id="PS50011"/>
    </source>
</evidence>
<dbReference type="InterPro" id="IPR011009">
    <property type="entry name" value="Kinase-like_dom_sf"/>
</dbReference>
<dbReference type="Proteomes" id="UP001324115">
    <property type="component" value="Unassembled WGS sequence"/>
</dbReference>
<reference evidence="11 12" key="1">
    <citation type="journal article" date="2023" name="G3 (Bethesda)">
        <title>A haplotype-resolved chromosome-scale genome for Quercus rubra L. provides insights into the genetics of adaptive traits for red oak species.</title>
        <authorList>
            <person name="Kapoor B."/>
            <person name="Jenkins J."/>
            <person name="Schmutz J."/>
            <person name="Zhebentyayeva T."/>
            <person name="Kuelheim C."/>
            <person name="Coggeshall M."/>
            <person name="Heim C."/>
            <person name="Lasky J.R."/>
            <person name="Leites L."/>
            <person name="Islam-Faridi N."/>
            <person name="Romero-Severson J."/>
            <person name="DeLeo V.L."/>
            <person name="Lucas S.M."/>
            <person name="Lazic D."/>
            <person name="Gailing O."/>
            <person name="Carlson J."/>
            <person name="Staton M."/>
        </authorList>
    </citation>
    <scope>NUCLEOTIDE SEQUENCE [LARGE SCALE GENOMIC DNA]</scope>
    <source>
        <strain evidence="11">Pseudo-F2</strain>
    </source>
</reference>
<dbReference type="SUPFAM" id="SSF56112">
    <property type="entry name" value="Protein kinase-like (PK-like)"/>
    <property type="match status" value="1"/>
</dbReference>
<evidence type="ECO:0000256" key="5">
    <source>
        <dbReference type="ARBA" id="ARBA00023157"/>
    </source>
</evidence>
<dbReference type="InterPro" id="IPR000152">
    <property type="entry name" value="EGF-type_Asp/Asn_hydroxyl_site"/>
</dbReference>
<feature type="domain" description="EGF-like" evidence="10">
    <location>
        <begin position="267"/>
        <end position="302"/>
    </location>
</feature>
<evidence type="ECO:0000256" key="3">
    <source>
        <dbReference type="ARBA" id="ARBA00022741"/>
    </source>
</evidence>
<comment type="caution">
    <text evidence="6">Lacks conserved residue(s) required for the propagation of feature annotation.</text>
</comment>
<protein>
    <submittedName>
        <fullName evidence="11">Uncharacterized protein</fullName>
    </submittedName>
</protein>
<dbReference type="CDD" id="cd00054">
    <property type="entry name" value="EGF_CA"/>
    <property type="match status" value="1"/>
</dbReference>
<dbReference type="GO" id="GO:0005886">
    <property type="term" value="C:plasma membrane"/>
    <property type="evidence" value="ECO:0007669"/>
    <property type="project" value="TreeGrafter"/>
</dbReference>
<evidence type="ECO:0000256" key="1">
    <source>
        <dbReference type="ARBA" id="ARBA00022527"/>
    </source>
</evidence>
<dbReference type="SMART" id="SM00181">
    <property type="entry name" value="EGF"/>
    <property type="match status" value="2"/>
</dbReference>
<dbReference type="SMART" id="SM00179">
    <property type="entry name" value="EGF_CA"/>
    <property type="match status" value="1"/>
</dbReference>
<dbReference type="InterPro" id="IPR000719">
    <property type="entry name" value="Prot_kinase_dom"/>
</dbReference>
<dbReference type="InterPro" id="IPR001881">
    <property type="entry name" value="EGF-like_Ca-bd_dom"/>
</dbReference>
<name>A0AAN7F9L3_QUERU</name>
<dbReference type="PANTHER" id="PTHR27005:SF283">
    <property type="entry name" value="OS02G0633066 PROTEIN"/>
    <property type="match status" value="1"/>
</dbReference>
<dbReference type="Gene3D" id="2.10.25.10">
    <property type="entry name" value="Laminin"/>
    <property type="match status" value="1"/>
</dbReference>
<keyword evidence="7" id="KW-0472">Membrane</keyword>
<dbReference type="PROSITE" id="PS50026">
    <property type="entry name" value="EGF_3"/>
    <property type="match status" value="1"/>
</dbReference>
<dbReference type="InterPro" id="IPR045274">
    <property type="entry name" value="WAK-like"/>
</dbReference>
<dbReference type="Gene3D" id="3.30.200.20">
    <property type="entry name" value="Phosphorylase Kinase, domain 1"/>
    <property type="match status" value="1"/>
</dbReference>
<dbReference type="InterPro" id="IPR018097">
    <property type="entry name" value="EGF_Ca-bd_CS"/>
</dbReference>